<dbReference type="InterPro" id="IPR014775">
    <property type="entry name" value="L27_C"/>
</dbReference>
<feature type="chain" id="PRO_5046986059" description="L27 domain-containing protein" evidence="1">
    <location>
        <begin position="19"/>
        <end position="118"/>
    </location>
</feature>
<protein>
    <recommendedName>
        <fullName evidence="2">L27 domain-containing protein</fullName>
    </recommendedName>
</protein>
<reference evidence="3 4" key="1">
    <citation type="submission" date="2021-06" db="EMBL/GenBank/DDBJ databases">
        <authorList>
            <person name="Palmer J.M."/>
        </authorList>
    </citation>
    <scope>NUCLEOTIDE SEQUENCE [LARGE SCALE GENOMIC DNA]</scope>
    <source>
        <strain evidence="3 4">XC_2019</strain>
        <tissue evidence="3">Muscle</tissue>
    </source>
</reference>
<sequence length="118" mass="13532">FNFYLFFCLHFFIFSAMQQVEDNVSEGPASAGVKNIDLLFLRGIMESPIVRSHPQAQEQQEDVKLEAVQDNNMELVTEILGDISNLKVKDDSTTELSRILKEPHFQVRRSKHKHGQEG</sequence>
<accession>A0ABV0S1U5</accession>
<evidence type="ECO:0000313" key="4">
    <source>
        <dbReference type="Proteomes" id="UP001434883"/>
    </source>
</evidence>
<organism evidence="3 4">
    <name type="scientific">Xenoophorus captivus</name>
    <dbReference type="NCBI Taxonomy" id="1517983"/>
    <lineage>
        <taxon>Eukaryota</taxon>
        <taxon>Metazoa</taxon>
        <taxon>Chordata</taxon>
        <taxon>Craniata</taxon>
        <taxon>Vertebrata</taxon>
        <taxon>Euteleostomi</taxon>
        <taxon>Actinopterygii</taxon>
        <taxon>Neopterygii</taxon>
        <taxon>Teleostei</taxon>
        <taxon>Neoteleostei</taxon>
        <taxon>Acanthomorphata</taxon>
        <taxon>Ovalentaria</taxon>
        <taxon>Atherinomorphae</taxon>
        <taxon>Cyprinodontiformes</taxon>
        <taxon>Goodeidae</taxon>
        <taxon>Xenoophorus</taxon>
    </lineage>
</organism>
<keyword evidence="1" id="KW-0732">Signal</keyword>
<keyword evidence="4" id="KW-1185">Reference proteome</keyword>
<dbReference type="Gene3D" id="1.10.287.650">
    <property type="entry name" value="L27 domain"/>
    <property type="match status" value="1"/>
</dbReference>
<dbReference type="EMBL" id="JAHRIN010063987">
    <property type="protein sequence ID" value="MEQ2213891.1"/>
    <property type="molecule type" value="Genomic_DNA"/>
</dbReference>
<evidence type="ECO:0000259" key="2">
    <source>
        <dbReference type="Pfam" id="PF02828"/>
    </source>
</evidence>
<feature type="non-terminal residue" evidence="3">
    <location>
        <position position="1"/>
    </location>
</feature>
<dbReference type="Pfam" id="PF02828">
    <property type="entry name" value="L27"/>
    <property type="match status" value="1"/>
</dbReference>
<gene>
    <name evidence="3" type="ORF">XENOCAPTIV_022946</name>
</gene>
<feature type="domain" description="L27" evidence="2">
    <location>
        <begin position="73"/>
        <end position="106"/>
    </location>
</feature>
<evidence type="ECO:0000313" key="3">
    <source>
        <dbReference type="EMBL" id="MEQ2213891.1"/>
    </source>
</evidence>
<proteinExistence type="predicted"/>
<evidence type="ECO:0000256" key="1">
    <source>
        <dbReference type="SAM" id="SignalP"/>
    </source>
</evidence>
<dbReference type="Proteomes" id="UP001434883">
    <property type="component" value="Unassembled WGS sequence"/>
</dbReference>
<comment type="caution">
    <text evidence="3">The sequence shown here is derived from an EMBL/GenBank/DDBJ whole genome shotgun (WGS) entry which is preliminary data.</text>
</comment>
<name>A0ABV0S1U5_9TELE</name>
<feature type="signal peptide" evidence="1">
    <location>
        <begin position="1"/>
        <end position="18"/>
    </location>
</feature>